<evidence type="ECO:0000313" key="2">
    <source>
        <dbReference type="Proteomes" id="UP001447188"/>
    </source>
</evidence>
<dbReference type="EMBL" id="JBBBZM010000256">
    <property type="protein sequence ID" value="KAL0631389.1"/>
    <property type="molecule type" value="Genomic_DNA"/>
</dbReference>
<sequence length="228" mass="26502">MSDNTSSDPHSWEHKMREPLSFFTLCISENNPQKYYDRYKFEKSKISLQGAPASGIDGSLMAFMETSQLKLVSNLKAVTTGLYDEINCLKKKPMTASEMHKKFGEMQEDTKKKSDKHINDCFEEAQKHLYEEEKRLDKEKKPLEKDPKHLEEDPESDLWTEIVRVWEEGIGMVLAAWAKTWDWICQAAKDVADFFVGVWESVKNAMIKAVEWIEEAAQNVKDFFKSLF</sequence>
<keyword evidence="2" id="KW-1185">Reference proteome</keyword>
<comment type="caution">
    <text evidence="1">The sequence shown here is derived from an EMBL/GenBank/DDBJ whole genome shotgun (WGS) entry which is preliminary data.</text>
</comment>
<organism evidence="1 2">
    <name type="scientific">Discina gigas</name>
    <dbReference type="NCBI Taxonomy" id="1032678"/>
    <lineage>
        <taxon>Eukaryota</taxon>
        <taxon>Fungi</taxon>
        <taxon>Dikarya</taxon>
        <taxon>Ascomycota</taxon>
        <taxon>Pezizomycotina</taxon>
        <taxon>Pezizomycetes</taxon>
        <taxon>Pezizales</taxon>
        <taxon>Discinaceae</taxon>
        <taxon>Discina</taxon>
    </lineage>
</organism>
<dbReference type="Proteomes" id="UP001447188">
    <property type="component" value="Unassembled WGS sequence"/>
</dbReference>
<proteinExistence type="predicted"/>
<evidence type="ECO:0000313" key="1">
    <source>
        <dbReference type="EMBL" id="KAL0631389.1"/>
    </source>
</evidence>
<gene>
    <name evidence="1" type="ORF">Q9L58_009744</name>
</gene>
<name>A0ABR3G620_9PEZI</name>
<reference evidence="1 2" key="1">
    <citation type="submission" date="2024-02" db="EMBL/GenBank/DDBJ databases">
        <title>Discinaceae phylogenomics.</title>
        <authorList>
            <person name="Dirks A.C."/>
            <person name="James T.Y."/>
        </authorList>
    </citation>
    <scope>NUCLEOTIDE SEQUENCE [LARGE SCALE GENOMIC DNA]</scope>
    <source>
        <strain evidence="1 2">ACD0624</strain>
    </source>
</reference>
<accession>A0ABR3G620</accession>
<protein>
    <submittedName>
        <fullName evidence="1">Uncharacterized protein</fullName>
    </submittedName>
</protein>